<evidence type="ECO:0000313" key="2">
    <source>
        <dbReference type="EMBL" id="GAA2363250.1"/>
    </source>
</evidence>
<comment type="caution">
    <text evidence="2">The sequence shown here is derived from an EMBL/GenBank/DDBJ whole genome shotgun (WGS) entry which is preliminary data.</text>
</comment>
<name>A0ABN3GWY0_9ACTN</name>
<organism evidence="2 3">
    <name type="scientific">Dactylosporangium salmoneum</name>
    <dbReference type="NCBI Taxonomy" id="53361"/>
    <lineage>
        <taxon>Bacteria</taxon>
        <taxon>Bacillati</taxon>
        <taxon>Actinomycetota</taxon>
        <taxon>Actinomycetes</taxon>
        <taxon>Micromonosporales</taxon>
        <taxon>Micromonosporaceae</taxon>
        <taxon>Dactylosporangium</taxon>
    </lineage>
</organism>
<evidence type="ECO:0000256" key="1">
    <source>
        <dbReference type="SAM" id="Phobius"/>
    </source>
</evidence>
<keyword evidence="3" id="KW-1185">Reference proteome</keyword>
<gene>
    <name evidence="2" type="ORF">GCM10010170_059970</name>
</gene>
<keyword evidence="1" id="KW-0472">Membrane</keyword>
<feature type="transmembrane region" description="Helical" evidence="1">
    <location>
        <begin position="57"/>
        <end position="76"/>
    </location>
</feature>
<dbReference type="Proteomes" id="UP001501444">
    <property type="component" value="Unassembled WGS sequence"/>
</dbReference>
<keyword evidence="1" id="KW-1133">Transmembrane helix</keyword>
<accession>A0ABN3GWY0</accession>
<reference evidence="2 3" key="1">
    <citation type="journal article" date="2019" name="Int. J. Syst. Evol. Microbiol.">
        <title>The Global Catalogue of Microorganisms (GCM) 10K type strain sequencing project: providing services to taxonomists for standard genome sequencing and annotation.</title>
        <authorList>
            <consortium name="The Broad Institute Genomics Platform"/>
            <consortium name="The Broad Institute Genome Sequencing Center for Infectious Disease"/>
            <person name="Wu L."/>
            <person name="Ma J."/>
        </authorList>
    </citation>
    <scope>NUCLEOTIDE SEQUENCE [LARGE SCALE GENOMIC DNA]</scope>
    <source>
        <strain evidence="2 3">JCM 3272</strain>
    </source>
</reference>
<evidence type="ECO:0000313" key="3">
    <source>
        <dbReference type="Proteomes" id="UP001501444"/>
    </source>
</evidence>
<feature type="transmembrane region" description="Helical" evidence="1">
    <location>
        <begin position="6"/>
        <end position="29"/>
    </location>
</feature>
<sequence length="78" mass="7976">MDHSSHVTLGGFLAGGVAGFGLGILYAVVRRAWRDLAGAKANAAGAEKAAWNRTGEFVILGFFLAVFAALALGGLGDR</sequence>
<keyword evidence="1" id="KW-0812">Transmembrane</keyword>
<protein>
    <submittedName>
        <fullName evidence="2">Uncharacterized protein</fullName>
    </submittedName>
</protein>
<dbReference type="EMBL" id="BAAARV010000058">
    <property type="protein sequence ID" value="GAA2363250.1"/>
    <property type="molecule type" value="Genomic_DNA"/>
</dbReference>
<proteinExistence type="predicted"/>